<feature type="region of interest" description="Disordered" evidence="1">
    <location>
        <begin position="120"/>
        <end position="183"/>
    </location>
</feature>
<feature type="compositionally biased region" description="Polar residues" evidence="1">
    <location>
        <begin position="210"/>
        <end position="240"/>
    </location>
</feature>
<name>A0A6T0X3Y0_9DINO</name>
<feature type="compositionally biased region" description="Low complexity" evidence="1">
    <location>
        <begin position="120"/>
        <end position="140"/>
    </location>
</feature>
<feature type="region of interest" description="Disordered" evidence="1">
    <location>
        <begin position="1"/>
        <end position="28"/>
    </location>
</feature>
<evidence type="ECO:0000313" key="2">
    <source>
        <dbReference type="EMBL" id="CAE4576018.1"/>
    </source>
</evidence>
<feature type="compositionally biased region" description="Polar residues" evidence="1">
    <location>
        <begin position="164"/>
        <end position="178"/>
    </location>
</feature>
<feature type="region of interest" description="Disordered" evidence="1">
    <location>
        <begin position="40"/>
        <end position="69"/>
    </location>
</feature>
<evidence type="ECO:0000256" key="1">
    <source>
        <dbReference type="SAM" id="MobiDB-lite"/>
    </source>
</evidence>
<dbReference type="EMBL" id="HBNR01023387">
    <property type="protein sequence ID" value="CAE4576018.1"/>
    <property type="molecule type" value="Transcribed_RNA"/>
</dbReference>
<evidence type="ECO:0000313" key="3">
    <source>
        <dbReference type="EMBL" id="CAE4576019.1"/>
    </source>
</evidence>
<sequence length="356" mass="36441">MAQTRGPGGPAGPALPQSPLPGPWQHMSLGKLKGELERALEKLGSPSLEDVSPHASDDEGVGGGRLPVSFVPRATPRRLVLPGRTLQHRAGSGKGKVGLLAFYPDGLVPVCRDWEDGEVSASGASSTLTTTASPRSTSLSEASEMPSCASVGGWPLTPPPSRDSLASQFESDGRSSYGQDPYLMPSASSSSSLLPCSSFASLPGSSTDFGFSPSNAGTEVGRQCSQGTDDPAGTTAQATGSHACASTEAASGSRSQGGTGAPSGGRAQPLRYGWALGAQLQPCRSDLMRARYTPSGAAPAPPLLAPVEGELEPTAAVRARRRSVLADLVGCLHRIDEHNALAAHHGAGLPPEHERT</sequence>
<protein>
    <submittedName>
        <fullName evidence="3">Uncharacterized protein</fullName>
    </submittedName>
</protein>
<organism evidence="3">
    <name type="scientific">Alexandrium monilatum</name>
    <dbReference type="NCBI Taxonomy" id="311494"/>
    <lineage>
        <taxon>Eukaryota</taxon>
        <taxon>Sar</taxon>
        <taxon>Alveolata</taxon>
        <taxon>Dinophyceae</taxon>
        <taxon>Gonyaulacales</taxon>
        <taxon>Pyrocystaceae</taxon>
        <taxon>Alexandrium</taxon>
    </lineage>
</organism>
<proteinExistence type="predicted"/>
<gene>
    <name evidence="2" type="ORF">AMON00008_LOCUS15638</name>
    <name evidence="3" type="ORF">AMON00008_LOCUS15639</name>
</gene>
<feature type="region of interest" description="Disordered" evidence="1">
    <location>
        <begin position="210"/>
        <end position="266"/>
    </location>
</feature>
<feature type="compositionally biased region" description="Gly residues" evidence="1">
    <location>
        <begin position="1"/>
        <end position="11"/>
    </location>
</feature>
<reference evidence="3" key="1">
    <citation type="submission" date="2021-01" db="EMBL/GenBank/DDBJ databases">
        <authorList>
            <person name="Corre E."/>
            <person name="Pelletier E."/>
            <person name="Niang G."/>
            <person name="Scheremetjew M."/>
            <person name="Finn R."/>
            <person name="Kale V."/>
            <person name="Holt S."/>
            <person name="Cochrane G."/>
            <person name="Meng A."/>
            <person name="Brown T."/>
            <person name="Cohen L."/>
        </authorList>
    </citation>
    <scope>NUCLEOTIDE SEQUENCE</scope>
    <source>
        <strain evidence="3">CCMP3105</strain>
    </source>
</reference>
<dbReference type="AlphaFoldDB" id="A0A6T0X3Y0"/>
<dbReference type="EMBL" id="HBNR01023388">
    <property type="protein sequence ID" value="CAE4576019.1"/>
    <property type="molecule type" value="Transcribed_RNA"/>
</dbReference>
<accession>A0A6T0X3Y0</accession>